<protein>
    <submittedName>
        <fullName evidence="2">Uncharacterized protein</fullName>
    </submittedName>
</protein>
<dbReference type="RefSeq" id="XP_001748871.1">
    <property type="nucleotide sequence ID" value="XM_001748819.1"/>
</dbReference>
<dbReference type="Proteomes" id="UP000001357">
    <property type="component" value="Unassembled WGS sequence"/>
</dbReference>
<evidence type="ECO:0000313" key="3">
    <source>
        <dbReference type="Proteomes" id="UP000001357"/>
    </source>
</evidence>
<accession>A9V837</accession>
<evidence type="ECO:0000256" key="1">
    <source>
        <dbReference type="SAM" id="SignalP"/>
    </source>
</evidence>
<organism evidence="2 3">
    <name type="scientific">Monosiga brevicollis</name>
    <name type="common">Choanoflagellate</name>
    <dbReference type="NCBI Taxonomy" id="81824"/>
    <lineage>
        <taxon>Eukaryota</taxon>
        <taxon>Choanoflagellata</taxon>
        <taxon>Craspedida</taxon>
        <taxon>Salpingoecidae</taxon>
        <taxon>Monosiga</taxon>
    </lineage>
</organism>
<proteinExistence type="predicted"/>
<reference evidence="2 3" key="1">
    <citation type="journal article" date="2008" name="Nature">
        <title>The genome of the choanoflagellate Monosiga brevicollis and the origin of metazoans.</title>
        <authorList>
            <consortium name="JGI Sequencing"/>
            <person name="King N."/>
            <person name="Westbrook M.J."/>
            <person name="Young S.L."/>
            <person name="Kuo A."/>
            <person name="Abedin M."/>
            <person name="Chapman J."/>
            <person name="Fairclough S."/>
            <person name="Hellsten U."/>
            <person name="Isogai Y."/>
            <person name="Letunic I."/>
            <person name="Marr M."/>
            <person name="Pincus D."/>
            <person name="Putnam N."/>
            <person name="Rokas A."/>
            <person name="Wright K.J."/>
            <person name="Zuzow R."/>
            <person name="Dirks W."/>
            <person name="Good M."/>
            <person name="Goodstein D."/>
            <person name="Lemons D."/>
            <person name="Li W."/>
            <person name="Lyons J.B."/>
            <person name="Morris A."/>
            <person name="Nichols S."/>
            <person name="Richter D.J."/>
            <person name="Salamov A."/>
            <person name="Bork P."/>
            <person name="Lim W.A."/>
            <person name="Manning G."/>
            <person name="Miller W.T."/>
            <person name="McGinnis W."/>
            <person name="Shapiro H."/>
            <person name="Tjian R."/>
            <person name="Grigoriev I.V."/>
            <person name="Rokhsar D."/>
        </authorList>
    </citation>
    <scope>NUCLEOTIDE SEQUENCE [LARGE SCALE GENOMIC DNA]</scope>
    <source>
        <strain evidence="3">MX1 / ATCC 50154</strain>
    </source>
</reference>
<keyword evidence="1" id="KW-0732">Signal</keyword>
<dbReference type="GeneID" id="5894214"/>
<feature type="signal peptide" evidence="1">
    <location>
        <begin position="1"/>
        <end position="24"/>
    </location>
</feature>
<gene>
    <name evidence="2" type="ORF">MONBRDRAFT_11061</name>
</gene>
<dbReference type="EMBL" id="CH991567">
    <property type="protein sequence ID" value="EDQ86201.1"/>
    <property type="molecule type" value="Genomic_DNA"/>
</dbReference>
<name>A9V837_MONBE</name>
<sequence length="315" mass="33562">MKRALTALAAASLVLFLAVPGCRALDVHVQSDYNYTDSCLDSPLTIHVNFSAYNGTLRFPNLATTTAKLTLVIQEGSTTILLPQLTSAQGIEFFVKANGLIFSLQAPVLAAVIGNIYFDIETSSGFAEPVVFPNLTSVNGNVEANVRNAIVDHPPRFPVLSSIYGNLVIKSAGTRAALGTDGQGLSLLTGLPASQGLLTHAPSPTFISFKKPRPLTFNSRSYALCAAAAVTSIVVTIEASCHAGRSFNMQPSMSSQSCSAVITLAPRGCSHVNSLLAYSALGRLNMFIRNLDIDYVCGLIVLLPRLKQGDEKWDR</sequence>
<keyword evidence="3" id="KW-1185">Reference proteome</keyword>
<dbReference type="KEGG" id="mbr:MONBRDRAFT_11061"/>
<dbReference type="AlphaFoldDB" id="A9V837"/>
<feature type="chain" id="PRO_5002745229" evidence="1">
    <location>
        <begin position="25"/>
        <end position="315"/>
    </location>
</feature>
<evidence type="ECO:0000313" key="2">
    <source>
        <dbReference type="EMBL" id="EDQ86201.1"/>
    </source>
</evidence>
<dbReference type="InParanoid" id="A9V837"/>